<keyword evidence="3" id="KW-1185">Reference proteome</keyword>
<organism evidence="1 3">
    <name type="scientific">Trichuris suis</name>
    <name type="common">pig whipworm</name>
    <dbReference type="NCBI Taxonomy" id="68888"/>
    <lineage>
        <taxon>Eukaryota</taxon>
        <taxon>Metazoa</taxon>
        <taxon>Ecdysozoa</taxon>
        <taxon>Nematoda</taxon>
        <taxon>Enoplea</taxon>
        <taxon>Dorylaimia</taxon>
        <taxon>Trichinellida</taxon>
        <taxon>Trichuridae</taxon>
        <taxon>Trichuris</taxon>
    </lineage>
</organism>
<evidence type="ECO:0000313" key="1">
    <source>
        <dbReference type="EMBL" id="KFD53948.1"/>
    </source>
</evidence>
<dbReference type="Proteomes" id="UP000030758">
    <property type="component" value="Unassembled WGS sequence"/>
</dbReference>
<evidence type="ECO:0000313" key="2">
    <source>
        <dbReference type="EMBL" id="KFD59693.1"/>
    </source>
</evidence>
<dbReference type="EMBL" id="KL367766">
    <property type="protein sequence ID" value="KFD59693.1"/>
    <property type="molecule type" value="Genomic_DNA"/>
</dbReference>
<dbReference type="EMBL" id="KL363212">
    <property type="protein sequence ID" value="KFD53948.1"/>
    <property type="molecule type" value="Genomic_DNA"/>
</dbReference>
<evidence type="ECO:0000313" key="3">
    <source>
        <dbReference type="Proteomes" id="UP000030764"/>
    </source>
</evidence>
<proteinExistence type="predicted"/>
<name>A0A085M9Q2_9BILA</name>
<gene>
    <name evidence="1" type="ORF">M513_05215</name>
    <name evidence="2" type="ORF">M514_05215</name>
</gene>
<dbReference type="Proteomes" id="UP000030764">
    <property type="component" value="Unassembled WGS sequence"/>
</dbReference>
<protein>
    <submittedName>
        <fullName evidence="1">Uncharacterized protein</fullName>
    </submittedName>
</protein>
<sequence>MVQQSLLIPEFNSRGVPRPLPAAYVEVPWPEAPVPPSTCAWHSPITIGLPRETTLVLVDSTVTNFNSFHDSITLRLAFPSKTLHIHGVVALSRPDKLKTLCLVTHFTYTTSSRVTTRSLALFPLQQPC</sequence>
<reference evidence="1 3" key="1">
    <citation type="journal article" date="2014" name="Nat. Genet.">
        <title>Genome and transcriptome of the porcine whipworm Trichuris suis.</title>
        <authorList>
            <person name="Jex A.R."/>
            <person name="Nejsum P."/>
            <person name="Schwarz E.M."/>
            <person name="Hu L."/>
            <person name="Young N.D."/>
            <person name="Hall R.S."/>
            <person name="Korhonen P.K."/>
            <person name="Liao S."/>
            <person name="Thamsborg S."/>
            <person name="Xia J."/>
            <person name="Xu P."/>
            <person name="Wang S."/>
            <person name="Scheerlinck J.P."/>
            <person name="Hofmann A."/>
            <person name="Sternberg P.W."/>
            <person name="Wang J."/>
            <person name="Gasser R.B."/>
        </authorList>
    </citation>
    <scope>NUCLEOTIDE SEQUENCE [LARGE SCALE GENOMIC DNA]</scope>
    <source>
        <strain evidence="2">DCEP-RM93F</strain>
        <strain evidence="1">DCEP-RM93M</strain>
    </source>
</reference>
<dbReference type="AlphaFoldDB" id="A0A085M9Q2"/>
<accession>A0A085M9Q2</accession>